<dbReference type="AlphaFoldDB" id="A0A0E9WNB4"/>
<sequence length="73" mass="8360">MTKCGYLVLVFRNAKMQCQKHVFLFLHSAPLTVAGITHSRAGQRPKEKLNHTHRCTHMHTNLLVPKKPILNNC</sequence>
<name>A0A0E9WNB4_ANGAN</name>
<protein>
    <submittedName>
        <fullName evidence="1">Uncharacterized protein</fullName>
    </submittedName>
</protein>
<evidence type="ECO:0000313" key="1">
    <source>
        <dbReference type="EMBL" id="JAH90958.1"/>
    </source>
</evidence>
<accession>A0A0E9WNB4</accession>
<dbReference type="EMBL" id="GBXM01017619">
    <property type="protein sequence ID" value="JAH90958.1"/>
    <property type="molecule type" value="Transcribed_RNA"/>
</dbReference>
<proteinExistence type="predicted"/>
<reference evidence="1" key="2">
    <citation type="journal article" date="2015" name="Fish Shellfish Immunol.">
        <title>Early steps in the European eel (Anguilla anguilla)-Vibrio vulnificus interaction in the gills: Role of the RtxA13 toxin.</title>
        <authorList>
            <person name="Callol A."/>
            <person name="Pajuelo D."/>
            <person name="Ebbesson L."/>
            <person name="Teles M."/>
            <person name="MacKenzie S."/>
            <person name="Amaro C."/>
        </authorList>
    </citation>
    <scope>NUCLEOTIDE SEQUENCE</scope>
</reference>
<reference evidence="1" key="1">
    <citation type="submission" date="2014-11" db="EMBL/GenBank/DDBJ databases">
        <authorList>
            <person name="Amaro Gonzalez C."/>
        </authorList>
    </citation>
    <scope>NUCLEOTIDE SEQUENCE</scope>
</reference>
<organism evidence="1">
    <name type="scientific">Anguilla anguilla</name>
    <name type="common">European freshwater eel</name>
    <name type="synonym">Muraena anguilla</name>
    <dbReference type="NCBI Taxonomy" id="7936"/>
    <lineage>
        <taxon>Eukaryota</taxon>
        <taxon>Metazoa</taxon>
        <taxon>Chordata</taxon>
        <taxon>Craniata</taxon>
        <taxon>Vertebrata</taxon>
        <taxon>Euteleostomi</taxon>
        <taxon>Actinopterygii</taxon>
        <taxon>Neopterygii</taxon>
        <taxon>Teleostei</taxon>
        <taxon>Anguilliformes</taxon>
        <taxon>Anguillidae</taxon>
        <taxon>Anguilla</taxon>
    </lineage>
</organism>